<proteinExistence type="predicted"/>
<reference evidence="3" key="3">
    <citation type="submission" date="2025-09" db="UniProtKB">
        <authorList>
            <consortium name="Ensembl"/>
        </authorList>
    </citation>
    <scope>IDENTIFICATION</scope>
</reference>
<dbReference type="SUPFAM" id="SSF58069">
    <property type="entry name" value="Virus ectodomain"/>
    <property type="match status" value="1"/>
</dbReference>
<dbReference type="AlphaFoldDB" id="A0A669EJ41"/>
<evidence type="ECO:0000256" key="1">
    <source>
        <dbReference type="SAM" id="MobiDB-lite"/>
    </source>
</evidence>
<dbReference type="InParanoid" id="A0A669EJ41"/>
<keyword evidence="2" id="KW-0472">Membrane</keyword>
<reference evidence="4" key="1">
    <citation type="submission" date="2012-01" db="EMBL/GenBank/DDBJ databases">
        <title>The Genome Sequence of Oreochromis niloticus (Nile Tilapia).</title>
        <authorList>
            <consortium name="Broad Institute Genome Assembly Team"/>
            <consortium name="Broad Institute Sequencing Platform"/>
            <person name="Di Palma F."/>
            <person name="Johnson J."/>
            <person name="Lander E.S."/>
            <person name="Lindblad-Toh K."/>
        </authorList>
    </citation>
    <scope>NUCLEOTIDE SEQUENCE [LARGE SCALE GENOMIC DNA]</scope>
</reference>
<evidence type="ECO:0000256" key="2">
    <source>
        <dbReference type="SAM" id="Phobius"/>
    </source>
</evidence>
<dbReference type="PANTHER" id="PTHR10424:SF80">
    <property type="entry name" value="ENVELOPE GLYCOPROTEIN"/>
    <property type="match status" value="1"/>
</dbReference>
<dbReference type="GeneTree" id="ENSGT00530000064449"/>
<evidence type="ECO:0000313" key="4">
    <source>
        <dbReference type="Proteomes" id="UP000005207"/>
    </source>
</evidence>
<feature type="region of interest" description="Disordered" evidence="1">
    <location>
        <begin position="266"/>
        <end position="286"/>
    </location>
</feature>
<dbReference type="Gene3D" id="1.10.287.210">
    <property type="match status" value="1"/>
</dbReference>
<feature type="transmembrane region" description="Helical" evidence="2">
    <location>
        <begin position="28"/>
        <end position="55"/>
    </location>
</feature>
<dbReference type="InterPro" id="IPR018154">
    <property type="entry name" value="TLV/ENV_coat_polyprotein"/>
</dbReference>
<organism evidence="3 4">
    <name type="scientific">Oreochromis niloticus</name>
    <name type="common">Nile tilapia</name>
    <name type="synonym">Tilapia nilotica</name>
    <dbReference type="NCBI Taxonomy" id="8128"/>
    <lineage>
        <taxon>Eukaryota</taxon>
        <taxon>Metazoa</taxon>
        <taxon>Chordata</taxon>
        <taxon>Craniata</taxon>
        <taxon>Vertebrata</taxon>
        <taxon>Euteleostomi</taxon>
        <taxon>Actinopterygii</taxon>
        <taxon>Neopterygii</taxon>
        <taxon>Teleostei</taxon>
        <taxon>Neoteleostei</taxon>
        <taxon>Acanthomorphata</taxon>
        <taxon>Ovalentaria</taxon>
        <taxon>Cichlomorphae</taxon>
        <taxon>Cichliformes</taxon>
        <taxon>Cichlidae</taxon>
        <taxon>African cichlids</taxon>
        <taxon>Pseudocrenilabrinae</taxon>
        <taxon>Oreochromini</taxon>
        <taxon>Oreochromis</taxon>
    </lineage>
</organism>
<evidence type="ECO:0000313" key="3">
    <source>
        <dbReference type="Ensembl" id="ENSONIP00000071131.1"/>
    </source>
</evidence>
<dbReference type="Proteomes" id="UP000005207">
    <property type="component" value="Linkage group LG23"/>
</dbReference>
<dbReference type="PANTHER" id="PTHR10424">
    <property type="entry name" value="VIRAL ENVELOPE PROTEIN"/>
    <property type="match status" value="1"/>
</dbReference>
<dbReference type="CDD" id="cd09951">
    <property type="entry name" value="HERV-Rb-like_HR1-HR2"/>
    <property type="match status" value="1"/>
</dbReference>
<keyword evidence="4" id="KW-1185">Reference proteome</keyword>
<name>A0A669EJ41_ORENI</name>
<protein>
    <submittedName>
        <fullName evidence="3">Uncharacterized protein</fullName>
    </submittedName>
</protein>
<accession>A0A669EJ41</accession>
<sequence length="742" mass="82393">MSAIHISHDSMHRFDLQVRRKKREERRLVKMLLTTTWLLYKIVVVLGICLFLYFWQIARRSPPEHGGQPSPTLTEKPNTEMWPLKRPKREVSGKRDDCLSAYNGIELDYVKGSASSYTFDLCEVIDCEGANSSWRGYDVWMCSHPYVCTRGGNPHSSRGIRPVLASYTAAQWCAPGWGNVVSWTGVGWQPQVPEGLKGIAIQRDFSTAQNPITLSLGPWDTLPRSQSPGNVFYLVIGADVSGTDPIGLIRINLVNPMSNNVTNFGTNITGKGGDGLPTATPEEHEPKGRRVLTVDYTRLKPQDLIERATGFSDSNLWLDWVAQNAKEQQVSNCVACASARPRLFTEPAPLYPEDKWGYECMLRLTREAVSTGNCSILASLFPPIDKQTQVGPFRPRKDNYTCFKFSTDKVRYTLGDIDPSWCSVTLTGRTTNMKNHSNTLIGNWARSGLYYYCGQRTLLVRVPLGSVGTCAMVRLGAPLTLIGNKVKVMPERNTRTLAARRKRHILSKRSTQGTHVYDPRMDSPTWIDCIGVPRGVPNEYKLVDPIAAGFENLPIISALFPVTPNKNVDRINYVHYNVLRLSNLTRDAFVGVVEQLGPTSLMGVQNRLALDMVLAERGGVCAMFGDMCCTFIPNNTAPDGSVTRALEGLKTLSRTMHEDSGIENPFEGWLTSVFGQWKGFVMSAMLSISAFLGILVTCGCCLIPCARGLLEKVITRAVDPGAVTPVSMMPLMEMETTDWAEE</sequence>
<dbReference type="OMA" id="IDCEGAN"/>
<feature type="region of interest" description="Disordered" evidence="1">
    <location>
        <begin position="62"/>
        <end position="89"/>
    </location>
</feature>
<dbReference type="Ensembl" id="ENSONIT00000053831.1">
    <property type="protein sequence ID" value="ENSONIP00000071131.1"/>
    <property type="gene ID" value="ENSONIG00000030693.1"/>
</dbReference>
<feature type="transmembrane region" description="Helical" evidence="2">
    <location>
        <begin position="680"/>
        <end position="706"/>
    </location>
</feature>
<keyword evidence="2" id="KW-0812">Transmembrane</keyword>
<reference evidence="3" key="2">
    <citation type="submission" date="2025-08" db="UniProtKB">
        <authorList>
            <consortium name="Ensembl"/>
        </authorList>
    </citation>
    <scope>IDENTIFICATION</scope>
</reference>
<keyword evidence="2" id="KW-1133">Transmembrane helix</keyword>